<dbReference type="OrthoDB" id="550575at2759"/>
<evidence type="ECO:0000256" key="1">
    <source>
        <dbReference type="ARBA" id="ARBA00022786"/>
    </source>
</evidence>
<dbReference type="GO" id="GO:0005737">
    <property type="term" value="C:cytoplasm"/>
    <property type="evidence" value="ECO:0007669"/>
    <property type="project" value="TreeGrafter"/>
</dbReference>
<dbReference type="AlphaFoldDB" id="A0A6S7HVB3"/>
<organism evidence="2 3">
    <name type="scientific">Paramuricea clavata</name>
    <name type="common">Red gorgonian</name>
    <name type="synonym">Violescent sea-whip</name>
    <dbReference type="NCBI Taxonomy" id="317549"/>
    <lineage>
        <taxon>Eukaryota</taxon>
        <taxon>Metazoa</taxon>
        <taxon>Cnidaria</taxon>
        <taxon>Anthozoa</taxon>
        <taxon>Octocorallia</taxon>
        <taxon>Malacalcyonacea</taxon>
        <taxon>Plexauridae</taxon>
        <taxon>Paramuricea</taxon>
    </lineage>
</organism>
<dbReference type="SUPFAM" id="SSF81383">
    <property type="entry name" value="F-box domain"/>
    <property type="match status" value="1"/>
</dbReference>
<name>A0A6S7HVB3_PARCT</name>
<keyword evidence="1" id="KW-0833">Ubl conjugation pathway</keyword>
<evidence type="ECO:0000313" key="2">
    <source>
        <dbReference type="EMBL" id="CAB3998361.1"/>
    </source>
</evidence>
<dbReference type="PANTHER" id="PTHR13382:SF72">
    <property type="entry name" value="F-BOX AND LEUCINE-RICH REPEAT PROTEIN 17"/>
    <property type="match status" value="1"/>
</dbReference>
<dbReference type="InterPro" id="IPR050648">
    <property type="entry name" value="F-box_LRR-repeat"/>
</dbReference>
<dbReference type="SMART" id="SM00367">
    <property type="entry name" value="LRR_CC"/>
    <property type="match status" value="9"/>
</dbReference>
<dbReference type="InterPro" id="IPR036047">
    <property type="entry name" value="F-box-like_dom_sf"/>
</dbReference>
<proteinExistence type="predicted"/>
<comment type="caution">
    <text evidence="2">The sequence shown here is derived from an EMBL/GenBank/DDBJ whole genome shotgun (WGS) entry which is preliminary data.</text>
</comment>
<dbReference type="InterPro" id="IPR006553">
    <property type="entry name" value="Leu-rich_rpt_Cys-con_subtyp"/>
</dbReference>
<dbReference type="SMART" id="SM00256">
    <property type="entry name" value="FBOX"/>
    <property type="match status" value="1"/>
</dbReference>
<reference evidence="2" key="1">
    <citation type="submission" date="2020-04" db="EMBL/GenBank/DDBJ databases">
        <authorList>
            <person name="Alioto T."/>
            <person name="Alioto T."/>
            <person name="Gomez Garrido J."/>
        </authorList>
    </citation>
    <scope>NUCLEOTIDE SEQUENCE</scope>
    <source>
        <strain evidence="2">A484AB</strain>
    </source>
</reference>
<dbReference type="InterPro" id="IPR001810">
    <property type="entry name" value="F-box_dom"/>
</dbReference>
<dbReference type="EMBL" id="CACRXK020003333">
    <property type="protein sequence ID" value="CAB3998361.1"/>
    <property type="molecule type" value="Genomic_DNA"/>
</dbReference>
<dbReference type="InterPro" id="IPR032675">
    <property type="entry name" value="LRR_dom_sf"/>
</dbReference>
<accession>A0A6S7HVB3</accession>
<dbReference type="Pfam" id="PF25372">
    <property type="entry name" value="DUF7885"/>
    <property type="match status" value="1"/>
</dbReference>
<protein>
    <submittedName>
        <fullName evidence="2">F-box LRR-repeat 17-like</fullName>
    </submittedName>
</protein>
<keyword evidence="3" id="KW-1185">Reference proteome</keyword>
<dbReference type="PANTHER" id="PTHR13382">
    <property type="entry name" value="MITOCHONDRIAL ATP SYNTHASE COUPLING FACTOR B"/>
    <property type="match status" value="1"/>
</dbReference>
<dbReference type="Pfam" id="PF12937">
    <property type="entry name" value="F-box-like"/>
    <property type="match status" value="1"/>
</dbReference>
<dbReference type="Proteomes" id="UP001152795">
    <property type="component" value="Unassembled WGS sequence"/>
</dbReference>
<evidence type="ECO:0000313" key="3">
    <source>
        <dbReference type="Proteomes" id="UP001152795"/>
    </source>
</evidence>
<dbReference type="Pfam" id="PF13516">
    <property type="entry name" value="LRR_6"/>
    <property type="match status" value="1"/>
</dbReference>
<sequence>MQEDRIVSQFSAENHEKTHINNHESGLFDFSRLPWVAFLTVLKFLRIYDLCRFCLVNKRWRRACQDPSLWRNLDLVKYETISDDDLIRLTSYSNNVVELKIQQLIDVYTLSDLGVSRALRQCPSLVECTIANCRGLSDEVMVALGECCRFIRKLDITLSFNFTDEGIKKVCEGCPDLEEITIDQCANLTSETLVHLGRHSTMLKYISAMSVIHITDQGVRALLQGCRQLETLRLPFCELKEQSASHIAYNGTQIVYLDLRGMELDDDHVHNLVMSLTEVETLNLGLCYKLTDVSVTEIAKYFKKMKHLFLINSKITDEGLFQLSAHCRSLERLDVSWCQGVTEDGARNILNGCSKLKHLGLFRCGKVSESAANELSLQFPHVFISTLETEMKKSTSV</sequence>
<dbReference type="InterPro" id="IPR057207">
    <property type="entry name" value="FBXL15_LRR"/>
</dbReference>
<dbReference type="Gene3D" id="3.80.10.10">
    <property type="entry name" value="Ribonuclease Inhibitor"/>
    <property type="match status" value="2"/>
</dbReference>
<dbReference type="PROSITE" id="PS50181">
    <property type="entry name" value="FBOX"/>
    <property type="match status" value="1"/>
</dbReference>
<dbReference type="InterPro" id="IPR001611">
    <property type="entry name" value="Leu-rich_rpt"/>
</dbReference>
<dbReference type="SUPFAM" id="SSF52047">
    <property type="entry name" value="RNI-like"/>
    <property type="match status" value="1"/>
</dbReference>
<gene>
    <name evidence="2" type="ORF">PACLA_8A011711</name>
</gene>